<gene>
    <name evidence="1" type="ORF">FNH06_27090</name>
</gene>
<evidence type="ECO:0000313" key="1">
    <source>
        <dbReference type="EMBL" id="TVT18608.1"/>
    </source>
</evidence>
<name>A0A558A2Y5_9PSEU</name>
<dbReference type="PROSITE" id="PS51257">
    <property type="entry name" value="PROKAR_LIPOPROTEIN"/>
    <property type="match status" value="1"/>
</dbReference>
<dbReference type="RefSeq" id="WP_144642738.1">
    <property type="nucleotide sequence ID" value="NZ_BNAX01000005.1"/>
</dbReference>
<comment type="caution">
    <text evidence="1">The sequence shown here is derived from an EMBL/GenBank/DDBJ whole genome shotgun (WGS) entry which is preliminary data.</text>
</comment>
<dbReference type="Proteomes" id="UP000318578">
    <property type="component" value="Unassembled WGS sequence"/>
</dbReference>
<accession>A0A558A2Y5</accession>
<dbReference type="AlphaFoldDB" id="A0A558A2Y5"/>
<organism evidence="1 2">
    <name type="scientific">Amycolatopsis acidiphila</name>
    <dbReference type="NCBI Taxonomy" id="715473"/>
    <lineage>
        <taxon>Bacteria</taxon>
        <taxon>Bacillati</taxon>
        <taxon>Actinomycetota</taxon>
        <taxon>Actinomycetes</taxon>
        <taxon>Pseudonocardiales</taxon>
        <taxon>Pseudonocardiaceae</taxon>
        <taxon>Amycolatopsis</taxon>
    </lineage>
</organism>
<sequence length="141" mass="14732">MRGKWIIAVSAVAVTACSGGSESGYLSSAEQSAQEGLSAAGTLEQLIRADSAGRLLPPYRAVAVDDVLSTATKALDDLESEPPPGPEAAQVFGRLHPQLQGLVATATEVRDAFGDGPRAAAADRRLSEVRDQLDAFVRSRQ</sequence>
<evidence type="ECO:0008006" key="3">
    <source>
        <dbReference type="Google" id="ProtNLM"/>
    </source>
</evidence>
<proteinExistence type="predicted"/>
<evidence type="ECO:0000313" key="2">
    <source>
        <dbReference type="Proteomes" id="UP000318578"/>
    </source>
</evidence>
<protein>
    <recommendedName>
        <fullName evidence="3">Lipoprotein</fullName>
    </recommendedName>
</protein>
<dbReference type="OrthoDB" id="9839987at2"/>
<reference evidence="1 2" key="1">
    <citation type="submission" date="2019-07" db="EMBL/GenBank/DDBJ databases">
        <title>New species of Amycolatopsis and Streptomyces.</title>
        <authorList>
            <person name="Duangmal K."/>
            <person name="Teo W.F.A."/>
            <person name="Lipun K."/>
        </authorList>
    </citation>
    <scope>NUCLEOTIDE SEQUENCE [LARGE SCALE GENOMIC DNA]</scope>
    <source>
        <strain evidence="1 2">JCM 30562</strain>
    </source>
</reference>
<dbReference type="EMBL" id="VJZA01000058">
    <property type="protein sequence ID" value="TVT18608.1"/>
    <property type="molecule type" value="Genomic_DNA"/>
</dbReference>
<keyword evidence="2" id="KW-1185">Reference proteome</keyword>